<keyword evidence="2" id="KW-1185">Reference proteome</keyword>
<dbReference type="Proteomes" id="UP000036923">
    <property type="component" value="Unassembled WGS sequence"/>
</dbReference>
<gene>
    <name evidence="1" type="ORF">Bccel_4968</name>
</gene>
<evidence type="ECO:0000313" key="1">
    <source>
        <dbReference type="EMBL" id="KNY29694.1"/>
    </source>
</evidence>
<dbReference type="RefSeq" id="WP_242857044.1">
    <property type="nucleotide sequence ID" value="NZ_LGTC01000001.1"/>
</dbReference>
<dbReference type="EMBL" id="LGTC01000001">
    <property type="protein sequence ID" value="KNY29694.1"/>
    <property type="molecule type" value="Genomic_DNA"/>
</dbReference>
<dbReference type="AlphaFoldDB" id="A0A0L6JVG8"/>
<evidence type="ECO:0000313" key="2">
    <source>
        <dbReference type="Proteomes" id="UP000036923"/>
    </source>
</evidence>
<sequence length="188" mass="21427">MLQKFKASKENGLREYIMAIACSKILNENPDEKKWDTGKGWYEQYASKEFIIKSKSLKEIYILALDSMMPVDEGLNSEMKYISIDGTKLEYINESEKAEILTYFNKKYNIKTMDASFEKLQEMGMVKDINSIEGILLTISKVEIADKNSVIVNGYKFKSGLGAVGVQSKIINKDGKWKVESKGMTWIS</sequence>
<accession>A0A0L6JVG8</accession>
<dbReference type="eggNOG" id="ENOG5032TUU">
    <property type="taxonomic scope" value="Bacteria"/>
</dbReference>
<proteinExistence type="predicted"/>
<reference evidence="2" key="1">
    <citation type="submission" date="2015-07" db="EMBL/GenBank/DDBJ databases">
        <title>Near-Complete Genome Sequence of the Cellulolytic Bacterium Bacteroides (Pseudobacteroides) cellulosolvens ATCC 35603.</title>
        <authorList>
            <person name="Dassa B."/>
            <person name="Utturkar S.M."/>
            <person name="Klingeman D.M."/>
            <person name="Hurt R.A."/>
            <person name="Keller M."/>
            <person name="Xu J."/>
            <person name="Reddy Y.H.K."/>
            <person name="Borovok I."/>
            <person name="Grinberg I.R."/>
            <person name="Lamed R."/>
            <person name="Zhivin O."/>
            <person name="Bayer E.A."/>
            <person name="Brown S.D."/>
        </authorList>
    </citation>
    <scope>NUCLEOTIDE SEQUENCE [LARGE SCALE GENOMIC DNA]</scope>
    <source>
        <strain evidence="2">DSM 2933</strain>
    </source>
</reference>
<organism evidence="1 2">
    <name type="scientific">Pseudobacteroides cellulosolvens ATCC 35603 = DSM 2933</name>
    <dbReference type="NCBI Taxonomy" id="398512"/>
    <lineage>
        <taxon>Bacteria</taxon>
        <taxon>Bacillati</taxon>
        <taxon>Bacillota</taxon>
        <taxon>Clostridia</taxon>
        <taxon>Eubacteriales</taxon>
        <taxon>Oscillospiraceae</taxon>
        <taxon>Pseudobacteroides</taxon>
    </lineage>
</organism>
<name>A0A0L6JVG8_9FIRM</name>
<protein>
    <submittedName>
        <fullName evidence="1">Uncharacterized protein</fullName>
    </submittedName>
</protein>
<comment type="caution">
    <text evidence="1">The sequence shown here is derived from an EMBL/GenBank/DDBJ whole genome shotgun (WGS) entry which is preliminary data.</text>
</comment>